<gene>
    <name evidence="2" type="ORF">PoMZ_09074</name>
</gene>
<dbReference type="EMBL" id="CP034204">
    <property type="protein sequence ID" value="QBZ53396.1"/>
    <property type="molecule type" value="Genomic_DNA"/>
</dbReference>
<dbReference type="AlphaFoldDB" id="A0A4P7MYR2"/>
<feature type="region of interest" description="Disordered" evidence="1">
    <location>
        <begin position="485"/>
        <end position="532"/>
    </location>
</feature>
<dbReference type="Proteomes" id="UP000294847">
    <property type="component" value="Chromosome 1"/>
</dbReference>
<sequence length="872" mass="90985">MSGEASSKPRPISGKPEVTMITQRTSTGARGKTEMPVWSLNTRPTRRVQACAMFSAKTWRMNFWMLSNMRRPVGCGVPRLTFFNGVQDGCKVVVSQDNVGSLLGHIGTGLTHGNTDVGGLERGAVVDTVSGHGDELAAAVESADHPDLGVGRTPGHDQGEVGQGVDLVVGELVELGGGHDHGLGGALGDLGHAGLGQDADLDGDGTGGLGVVAGEHVHRDAGLLAQVHALGRLGARGIVEADQAAEGQVGLELVALGLLLFRNLADVFAVGKGEHAETHAGQGLHVLHDVGDVLVGDGHDAGLCAVLAPDGDGLARRDDALDGALGEDVQVVAGDVLEDHRHLLGVRVERELGDLPPLGLVATGQAQPVPVEPRGINLDRDLCGVAAGVPFVSRLVHVGQVGKRCNVEVRPERGVLGRLSRVKRCAARVLFVAGDFSGLPRGQAEIANRGVEGLIGSAHASLQTLQVTDDNVTLDHALGARSHCDCENHDQGRRQHTDTSGDGINNNLLPGPEKVCRQDDDGADDGDKEQENGELGEFALERGADVDAEEAADHVGKGEGPGLGVAERRRAAVLLALHGAALGLFVAERRGDHADLGGQTGGEHDTARASLGDGRGAVGDVETVSGTGLVVKHLVDLLADGERLSGEEGLVGFEIDCLDEPFEAGMVSPVLSSTMSPGTISAVGMVMLAPSRITRAVGELRDRRESSVLAALNSCQKPTTMLSRMTAPITAPSIQDSIPKLAAMARIKTCNDEKKRMSNSYILTDGGGISSRFQQKREGGFYKSHGVGNLRNKNLDGRDALALAKVIVAVLLQAPLGLLRLEAIFGVALDLLEELGDCEGVDRTGQRFVGLARNSDDSVVGMESRAEQDMGW</sequence>
<feature type="compositionally biased region" description="Basic and acidic residues" evidence="1">
    <location>
        <begin position="485"/>
        <end position="499"/>
    </location>
</feature>
<proteinExistence type="predicted"/>
<feature type="compositionally biased region" description="Acidic residues" evidence="1">
    <location>
        <begin position="521"/>
        <end position="532"/>
    </location>
</feature>
<accession>A0A4P7MYR2</accession>
<organism evidence="2 3">
    <name type="scientific">Pyricularia oryzae</name>
    <name type="common">Rice blast fungus</name>
    <name type="synonym">Magnaporthe oryzae</name>
    <dbReference type="NCBI Taxonomy" id="318829"/>
    <lineage>
        <taxon>Eukaryota</taxon>
        <taxon>Fungi</taxon>
        <taxon>Dikarya</taxon>
        <taxon>Ascomycota</taxon>
        <taxon>Pezizomycotina</taxon>
        <taxon>Sordariomycetes</taxon>
        <taxon>Sordariomycetidae</taxon>
        <taxon>Magnaporthales</taxon>
        <taxon>Pyriculariaceae</taxon>
        <taxon>Pyricularia</taxon>
    </lineage>
</organism>
<evidence type="ECO:0000313" key="3">
    <source>
        <dbReference type="Proteomes" id="UP000294847"/>
    </source>
</evidence>
<evidence type="ECO:0000313" key="2">
    <source>
        <dbReference type="EMBL" id="QBZ53396.1"/>
    </source>
</evidence>
<evidence type="ECO:0000256" key="1">
    <source>
        <dbReference type="SAM" id="MobiDB-lite"/>
    </source>
</evidence>
<protein>
    <submittedName>
        <fullName evidence="2">Uncharacterized protein</fullName>
    </submittedName>
</protein>
<reference evidence="2 3" key="1">
    <citation type="journal article" date="2019" name="Mol. Biol. Evol.">
        <title>Blast fungal genomes show frequent chromosomal changes, gene gains and losses, and effector gene turnover.</title>
        <authorList>
            <person name="Gomez Luciano L.B."/>
            <person name="Jason Tsai I."/>
            <person name="Chuma I."/>
            <person name="Tosa Y."/>
            <person name="Chen Y.H."/>
            <person name="Li J.Y."/>
            <person name="Li M.Y."/>
            <person name="Jade Lu M.Y."/>
            <person name="Nakayashiki H."/>
            <person name="Li W.H."/>
        </authorList>
    </citation>
    <scope>NUCLEOTIDE SEQUENCE [LARGE SCALE GENOMIC DNA]</scope>
    <source>
        <strain evidence="2">MZ5-1-6</strain>
    </source>
</reference>
<name>A0A4P7MYR2_PYROR</name>